<dbReference type="FunFam" id="3.40.50.2300:FF:000051">
    <property type="entry name" value="Two-component response regulator yehT"/>
    <property type="match status" value="1"/>
</dbReference>
<dbReference type="Pfam" id="PF04397">
    <property type="entry name" value="LytTR"/>
    <property type="match status" value="1"/>
</dbReference>
<dbReference type="SMART" id="SM00448">
    <property type="entry name" value="REC"/>
    <property type="match status" value="1"/>
</dbReference>
<keyword evidence="1" id="KW-0902">Two-component regulatory system</keyword>
<organism evidence="5 6">
    <name type="scientific">Xanthomonas graminis pv. poae</name>
    <dbReference type="NCBI Taxonomy" id="227946"/>
    <lineage>
        <taxon>Bacteria</taxon>
        <taxon>Pseudomonadati</taxon>
        <taxon>Pseudomonadota</taxon>
        <taxon>Gammaproteobacteria</taxon>
        <taxon>Lysobacterales</taxon>
        <taxon>Lysobacteraceae</taxon>
        <taxon>Xanthomonas</taxon>
        <taxon>Xanthomonas translucens group</taxon>
        <taxon>Xanthomonas graminis</taxon>
    </lineage>
</organism>
<dbReference type="Pfam" id="PF00072">
    <property type="entry name" value="Response_reg"/>
    <property type="match status" value="1"/>
</dbReference>
<comment type="caution">
    <text evidence="5">The sequence shown here is derived from an EMBL/GenBank/DDBJ whole genome shotgun (WGS) entry which is preliminary data.</text>
</comment>
<evidence type="ECO:0000256" key="2">
    <source>
        <dbReference type="PROSITE-ProRule" id="PRU00169"/>
    </source>
</evidence>
<feature type="modified residue" description="4-aspartylphosphate" evidence="2">
    <location>
        <position position="55"/>
    </location>
</feature>
<dbReference type="PROSITE" id="PS50110">
    <property type="entry name" value="RESPONSE_REGULATORY"/>
    <property type="match status" value="1"/>
</dbReference>
<dbReference type="SUPFAM" id="SSF52172">
    <property type="entry name" value="CheY-like"/>
    <property type="match status" value="1"/>
</dbReference>
<dbReference type="PROSITE" id="PS50930">
    <property type="entry name" value="HTH_LYTTR"/>
    <property type="match status" value="1"/>
</dbReference>
<dbReference type="InterPro" id="IPR007492">
    <property type="entry name" value="LytTR_DNA-bd_dom"/>
</dbReference>
<protein>
    <submittedName>
        <fullName evidence="5">DNA-binding response regulator</fullName>
    </submittedName>
</protein>
<dbReference type="AlphaFoldDB" id="A0A199P4S1"/>
<gene>
    <name evidence="5" type="ORF">A6R73_02090</name>
</gene>
<dbReference type="PANTHER" id="PTHR37299:SF1">
    <property type="entry name" value="STAGE 0 SPORULATION PROTEIN A HOMOLOG"/>
    <property type="match status" value="1"/>
</dbReference>
<dbReference type="RefSeq" id="WP_064539191.1">
    <property type="nucleotide sequence ID" value="NZ_LWSU01000113.1"/>
</dbReference>
<proteinExistence type="predicted"/>
<feature type="domain" description="Response regulatory" evidence="3">
    <location>
        <begin position="3"/>
        <end position="118"/>
    </location>
</feature>
<evidence type="ECO:0000256" key="1">
    <source>
        <dbReference type="ARBA" id="ARBA00023012"/>
    </source>
</evidence>
<keyword evidence="2" id="KW-0597">Phosphoprotein</keyword>
<dbReference type="Gene3D" id="2.40.50.1020">
    <property type="entry name" value="LytTr DNA-binding domain"/>
    <property type="match status" value="1"/>
</dbReference>
<dbReference type="InterPro" id="IPR001789">
    <property type="entry name" value="Sig_transdc_resp-reg_receiver"/>
</dbReference>
<accession>A0A199P4S1</accession>
<evidence type="ECO:0000313" key="6">
    <source>
        <dbReference type="Proteomes" id="UP000093858"/>
    </source>
</evidence>
<dbReference type="Proteomes" id="UP000093858">
    <property type="component" value="Unassembled WGS sequence"/>
</dbReference>
<dbReference type="Gene3D" id="3.40.50.2300">
    <property type="match status" value="1"/>
</dbReference>
<reference evidence="5 6" key="1">
    <citation type="submission" date="2016-04" db="EMBL/GenBank/DDBJ databases">
        <title>Xanthomonas translucens phylogeny.</title>
        <authorList>
            <person name="Langlois P."/>
        </authorList>
    </citation>
    <scope>NUCLEOTIDE SEQUENCE [LARGE SCALE GENOMIC DNA]</scope>
    <source>
        <strain evidence="5 6">B99</strain>
    </source>
</reference>
<dbReference type="EMBL" id="LWSU01000113">
    <property type="protein sequence ID" value="OAX55996.1"/>
    <property type="molecule type" value="Genomic_DNA"/>
</dbReference>
<keyword evidence="5" id="KW-0238">DNA-binding</keyword>
<sequence>MVDAVIAEDEELLRSALVALLGEVWPQLRIVAECEDGASALERLAEHRPDVAFLDIRMPGLSGIEVARALGELSPRTQVVFVTAYDQYAIDAFEQGAVDYLLKPIVRERLQATVQRLQVRAAQGPDVAVLDALLHRLGQRPPAPTAAPPLAWITANRGRETRLILLDDVVYFQADNKYTTVLTRDGEALLRTPLRELLDVLDPAAFRQIHRSTIVNLKAVASVVRDDTGKGRMKLRHRDEVLTVSQPYMSLFRGM</sequence>
<dbReference type="PANTHER" id="PTHR37299">
    <property type="entry name" value="TRANSCRIPTIONAL REGULATOR-RELATED"/>
    <property type="match status" value="1"/>
</dbReference>
<name>A0A199P4S1_9XANT</name>
<feature type="domain" description="HTH LytTR-type" evidence="4">
    <location>
        <begin position="153"/>
        <end position="255"/>
    </location>
</feature>
<dbReference type="GO" id="GO:0000156">
    <property type="term" value="F:phosphorelay response regulator activity"/>
    <property type="evidence" value="ECO:0007669"/>
    <property type="project" value="InterPro"/>
</dbReference>
<evidence type="ECO:0000259" key="4">
    <source>
        <dbReference type="PROSITE" id="PS50930"/>
    </source>
</evidence>
<evidence type="ECO:0000313" key="5">
    <source>
        <dbReference type="EMBL" id="OAX55996.1"/>
    </source>
</evidence>
<dbReference type="InterPro" id="IPR011006">
    <property type="entry name" value="CheY-like_superfamily"/>
</dbReference>
<dbReference type="GeneID" id="98194844"/>
<dbReference type="GO" id="GO:0003677">
    <property type="term" value="F:DNA binding"/>
    <property type="evidence" value="ECO:0007669"/>
    <property type="project" value="UniProtKB-KW"/>
</dbReference>
<dbReference type="InterPro" id="IPR046947">
    <property type="entry name" value="LytR-like"/>
</dbReference>
<evidence type="ECO:0000259" key="3">
    <source>
        <dbReference type="PROSITE" id="PS50110"/>
    </source>
</evidence>
<dbReference type="SMART" id="SM00850">
    <property type="entry name" value="LytTR"/>
    <property type="match status" value="1"/>
</dbReference>